<proteinExistence type="predicted"/>
<sequence>MGIFSNKREQDSSSETDISKLQEPVLTHAQSAPVSRHRALTASGEKLNLRDANDVESMRTRVYTEWQDDAWGYYDAISEIKYGFGLLSAVMSRVRLYPALSIDADGVPISTSNYRRRKVDQTRGEQEKDIAGELSLPEEITDEVVKRHEELVAELFSGHGGQSSLLRSYALNMCVAGECYLVEIKGKWYFKSTSELTATVDGRVILRRLRPGGSSTATADGRTVGDIELPRNTFLGRIWREHPRYSMEPESSMLGLREICDELLTLQRMIRILARTRMNAGLLYIPDGLVAAGSTVNEDAATDEEEMDALIADLYDTVTEPIVDETSATTVFPTIITGPPEAGKGIQHIPLSRESDQFLVERCDRALDRLLQGIDLPKDVVSGMSNVKYSNAIQIDESLYKSHVEPLALMLADALTTVYVHSMLRKEFKLSQKSLDFLRVWYDPSEIVTKTDPAASANAGYDNFAVSAATWRDAHGFSDTDAPSEHELAQRYLFLKGAPQPEQLTTLMKEAFPTITEAQRSANITNASVPMPESAQELLYGDVIAPTDRSTRNAQNDPVSPTESATTVNPGNPVGGRVSDAGEQ</sequence>
<organism evidence="2 3">
    <name type="scientific">Gordonia phage GMA2</name>
    <dbReference type="NCBI Taxonomy" id="1647283"/>
    <lineage>
        <taxon>Viruses</taxon>
        <taxon>Duplodnaviria</taxon>
        <taxon>Heunggongvirae</taxon>
        <taxon>Uroviricota</taxon>
        <taxon>Caudoviricetes</taxon>
        <taxon>Gimaduovirus</taxon>
        <taxon>Gimaduovirus GMA2</taxon>
    </lineage>
</organism>
<evidence type="ECO:0000256" key="1">
    <source>
        <dbReference type="SAM" id="MobiDB-lite"/>
    </source>
</evidence>
<feature type="region of interest" description="Disordered" evidence="1">
    <location>
        <begin position="1"/>
        <end position="22"/>
    </location>
</feature>
<name>A0A0K0N733_9CAUD</name>
<keyword evidence="3" id="KW-1185">Reference proteome</keyword>
<reference evidence="2 3" key="1">
    <citation type="journal article" date="2015" name="PLoS ONE">
        <title>Lysis to Kill: Evaluation of the Lytic Abilities, and Genomics of Nine Bacteriophages Infective for Gordonia spp. and Their Potential Use in Activated Sludge Foam Biocontrol.</title>
        <authorList>
            <person name="Dyson Z.A."/>
            <person name="Tucci J."/>
            <person name="Seviour R.J."/>
            <person name="Petrovski S."/>
        </authorList>
    </citation>
    <scope>NUCLEOTIDE SEQUENCE [LARGE SCALE GENOMIC DNA]</scope>
</reference>
<evidence type="ECO:0000313" key="2">
    <source>
        <dbReference type="EMBL" id="AKJ72547.1"/>
    </source>
</evidence>
<dbReference type="Proteomes" id="UP000221359">
    <property type="component" value="Segment"/>
</dbReference>
<protein>
    <submittedName>
        <fullName evidence="2">Putative structural protein</fullName>
    </submittedName>
</protein>
<gene>
    <name evidence="2" type="ORF">GMA2_9</name>
</gene>
<accession>A0A0K0N733</accession>
<feature type="region of interest" description="Disordered" evidence="1">
    <location>
        <begin position="548"/>
        <end position="584"/>
    </location>
</feature>
<feature type="compositionally biased region" description="Basic and acidic residues" evidence="1">
    <location>
        <begin position="1"/>
        <end position="11"/>
    </location>
</feature>
<feature type="compositionally biased region" description="Polar residues" evidence="1">
    <location>
        <begin position="552"/>
        <end position="570"/>
    </location>
</feature>
<dbReference type="EMBL" id="KR063281">
    <property type="protein sequence ID" value="AKJ72547.1"/>
    <property type="molecule type" value="Genomic_DNA"/>
</dbReference>
<evidence type="ECO:0000313" key="3">
    <source>
        <dbReference type="Proteomes" id="UP000221359"/>
    </source>
</evidence>